<dbReference type="Proteomes" id="UP001254848">
    <property type="component" value="Unassembled WGS sequence"/>
</dbReference>
<dbReference type="RefSeq" id="WP_413778571.1">
    <property type="nucleotide sequence ID" value="NZ_JAUOZS010000001.1"/>
</dbReference>
<dbReference type="InterPro" id="IPR041262">
    <property type="entry name" value="GerD_central"/>
</dbReference>
<reference evidence="3 4" key="1">
    <citation type="submission" date="2023-07" db="EMBL/GenBank/DDBJ databases">
        <title>The novel representative of Negativicutes class, Anaeroselena agilis gen. nov. sp. nov.</title>
        <authorList>
            <person name="Prokofeva M.I."/>
            <person name="Elcheninov A.G."/>
            <person name="Klyukina A."/>
            <person name="Kublanov I.V."/>
            <person name="Frolov E.N."/>
            <person name="Podosokorskaya O.A."/>
        </authorList>
    </citation>
    <scope>NUCLEOTIDE SEQUENCE [LARGE SCALE GENOMIC DNA]</scope>
    <source>
        <strain evidence="3 4">4137-cl</strain>
    </source>
</reference>
<organism evidence="3 4">
    <name type="scientific">Anaeroselena agilis</name>
    <dbReference type="NCBI Taxonomy" id="3063788"/>
    <lineage>
        <taxon>Bacteria</taxon>
        <taxon>Bacillati</taxon>
        <taxon>Bacillota</taxon>
        <taxon>Negativicutes</taxon>
        <taxon>Acetonemataceae</taxon>
        <taxon>Anaeroselena</taxon>
    </lineage>
</organism>
<protein>
    <submittedName>
        <fullName evidence="3">GerD family protein</fullName>
    </submittedName>
</protein>
<sequence>MLQKLSPWLAAGLTTGLVVIAGLWLTAAIFFNTFIIGQRVAPDQKMVATLIETGLNNPEVQAAVKQQVMLYLRSPEGKARLAEMIKSPEMVKALAENIQSPEMRVAILKLMEVPEFRAAVLDIVKDTPEMKTLTILSSSIVWDPQPAAPAAEPYY</sequence>
<keyword evidence="1" id="KW-0472">Membrane</keyword>
<evidence type="ECO:0000313" key="3">
    <source>
        <dbReference type="EMBL" id="MDT8900009.1"/>
    </source>
</evidence>
<comment type="caution">
    <text evidence="3">The sequence shown here is derived from an EMBL/GenBank/DDBJ whole genome shotgun (WGS) entry which is preliminary data.</text>
</comment>
<keyword evidence="4" id="KW-1185">Reference proteome</keyword>
<feature type="domain" description="Spore germination GerD central core" evidence="2">
    <location>
        <begin position="61"/>
        <end position="132"/>
    </location>
</feature>
<gene>
    <name evidence="3" type="ORF">Q4T40_02010</name>
</gene>
<evidence type="ECO:0000259" key="2">
    <source>
        <dbReference type="Pfam" id="PF17898"/>
    </source>
</evidence>
<feature type="transmembrane region" description="Helical" evidence="1">
    <location>
        <begin position="12"/>
        <end position="36"/>
    </location>
</feature>
<dbReference type="Pfam" id="PF17898">
    <property type="entry name" value="GerD"/>
    <property type="match status" value="1"/>
</dbReference>
<evidence type="ECO:0000313" key="4">
    <source>
        <dbReference type="Proteomes" id="UP001254848"/>
    </source>
</evidence>
<evidence type="ECO:0000256" key="1">
    <source>
        <dbReference type="SAM" id="Phobius"/>
    </source>
</evidence>
<name>A0ABU3NT63_9FIRM</name>
<keyword evidence="1" id="KW-0812">Transmembrane</keyword>
<keyword evidence="1" id="KW-1133">Transmembrane helix</keyword>
<accession>A0ABU3NT63</accession>
<dbReference type="EMBL" id="JAUOZS010000001">
    <property type="protein sequence ID" value="MDT8900009.1"/>
    <property type="molecule type" value="Genomic_DNA"/>
</dbReference>
<proteinExistence type="predicted"/>